<organism evidence="1 2">
    <name type="scientific">Dermacentor silvarum</name>
    <name type="common">Tick</name>
    <dbReference type="NCBI Taxonomy" id="543639"/>
    <lineage>
        <taxon>Eukaryota</taxon>
        <taxon>Metazoa</taxon>
        <taxon>Ecdysozoa</taxon>
        <taxon>Arthropoda</taxon>
        <taxon>Chelicerata</taxon>
        <taxon>Arachnida</taxon>
        <taxon>Acari</taxon>
        <taxon>Parasitiformes</taxon>
        <taxon>Ixodida</taxon>
        <taxon>Ixodoidea</taxon>
        <taxon>Ixodidae</taxon>
        <taxon>Rhipicephalinae</taxon>
        <taxon>Dermacentor</taxon>
    </lineage>
</organism>
<proteinExistence type="predicted"/>
<reference evidence="1" key="1">
    <citation type="submission" date="2020-05" db="EMBL/GenBank/DDBJ databases">
        <title>Large-scale comparative analyses of tick genomes elucidate their genetic diversity and vector capacities.</title>
        <authorList>
            <person name="Jia N."/>
            <person name="Wang J."/>
            <person name="Shi W."/>
            <person name="Du L."/>
            <person name="Sun Y."/>
            <person name="Zhan W."/>
            <person name="Jiang J."/>
            <person name="Wang Q."/>
            <person name="Zhang B."/>
            <person name="Ji P."/>
            <person name="Sakyi L.B."/>
            <person name="Cui X."/>
            <person name="Yuan T."/>
            <person name="Jiang B."/>
            <person name="Yang W."/>
            <person name="Lam T.T.-Y."/>
            <person name="Chang Q."/>
            <person name="Ding S."/>
            <person name="Wang X."/>
            <person name="Zhu J."/>
            <person name="Ruan X."/>
            <person name="Zhao L."/>
            <person name="Wei J."/>
            <person name="Que T."/>
            <person name="Du C."/>
            <person name="Cheng J."/>
            <person name="Dai P."/>
            <person name="Han X."/>
            <person name="Huang E."/>
            <person name="Gao Y."/>
            <person name="Liu J."/>
            <person name="Shao H."/>
            <person name="Ye R."/>
            <person name="Li L."/>
            <person name="Wei W."/>
            <person name="Wang X."/>
            <person name="Wang C."/>
            <person name="Yang T."/>
            <person name="Huo Q."/>
            <person name="Li W."/>
            <person name="Guo W."/>
            <person name="Chen H."/>
            <person name="Zhou L."/>
            <person name="Ni X."/>
            <person name="Tian J."/>
            <person name="Zhou Y."/>
            <person name="Sheng Y."/>
            <person name="Liu T."/>
            <person name="Pan Y."/>
            <person name="Xia L."/>
            <person name="Li J."/>
            <person name="Zhao F."/>
            <person name="Cao W."/>
        </authorList>
    </citation>
    <scope>NUCLEOTIDE SEQUENCE</scope>
    <source>
        <strain evidence="1">Dsil-2018</strain>
    </source>
</reference>
<dbReference type="EMBL" id="CM023470">
    <property type="protein sequence ID" value="KAH7980938.1"/>
    <property type="molecule type" value="Genomic_DNA"/>
</dbReference>
<keyword evidence="2" id="KW-1185">Reference proteome</keyword>
<accession>A0ACB8E354</accession>
<dbReference type="Proteomes" id="UP000821865">
    <property type="component" value="Chromosome 1"/>
</dbReference>
<comment type="caution">
    <text evidence="1">The sequence shown here is derived from an EMBL/GenBank/DDBJ whole genome shotgun (WGS) entry which is preliminary data.</text>
</comment>
<evidence type="ECO:0000313" key="1">
    <source>
        <dbReference type="EMBL" id="KAH7980938.1"/>
    </source>
</evidence>
<gene>
    <name evidence="1" type="ORF">HPB49_020355</name>
</gene>
<name>A0ACB8E354_DERSI</name>
<protein>
    <submittedName>
        <fullName evidence="1">Uncharacterized protein</fullName>
    </submittedName>
</protein>
<evidence type="ECO:0000313" key="2">
    <source>
        <dbReference type="Proteomes" id="UP000821865"/>
    </source>
</evidence>
<sequence>MREIRQPAHRVLHLIRRICPKAGGARTKTARLLVRTVLQPRLIYSAQFQHLTATDWARLECINREAMRGVTGLPRCTPIPTLHEEAQLNTIDELIHQRRQARDLKPPFLQAAADLAAYMGSPVSTSPSLVDTLPPWDHQQLTDKKPIGRLRNSVPRPSATFHRHMEEADAALPTGSLVAYTDASCTDIQVVTSSGVQGRPSISANYEYRLTTPVPSVSVELLAIRNATTMVTAASTSPAPVIIIRTDSTSAIKEIRKKRSVMPNDRYKALTEDAPAQSRAAPAPSGTGAHCSRLRELAVRIPRSRTCRRRSFRDSKAPILDEEENCHFSWSSSSPSPSPEPRGTRRQLSCDIEPSPSCTPKGYLVFVDSSPEREDKSEKTVIVPPTDVLLPCSLSSNLTSDFESDPKWTGSPPQTPAGCLNVTASSGPICRICHEGDQQESLVSLCRCSGTMGLLHVSCLERWLNARNVDYCELCHHRFPTAGQATCLRQFFHWALHGDSQRAVLGDLFCFALLTPVAALSCFLCTHSASKQALEGHIMEAASLVTLAGLLVTAYVAWSFLTVRFHYRAFAAWQARNPMRRILAPPFARGAAVGGHDRTTGGQSAGLRELVDVVAGSVNETGRTSSPQGQGGGRQAHLEPSPNVLPEDLPSALQQPVYAVGPFAGFVFW</sequence>